<keyword evidence="2" id="KW-1185">Reference proteome</keyword>
<dbReference type="OrthoDB" id="8658956at2"/>
<evidence type="ECO:0000313" key="2">
    <source>
        <dbReference type="Proteomes" id="UP000198654"/>
    </source>
</evidence>
<dbReference type="AlphaFoldDB" id="A0A1G9PQ49"/>
<dbReference type="Pfam" id="PF20242">
    <property type="entry name" value="Emfourin"/>
    <property type="match status" value="1"/>
</dbReference>
<reference evidence="1 2" key="1">
    <citation type="submission" date="2016-10" db="EMBL/GenBank/DDBJ databases">
        <authorList>
            <person name="de Groot N.N."/>
        </authorList>
    </citation>
    <scope>NUCLEOTIDE SEQUENCE [LARGE SCALE GENOMIC DNA]</scope>
    <source>
        <strain evidence="1 2">DSM 14789</strain>
    </source>
</reference>
<protein>
    <submittedName>
        <fullName evidence="1">Uncharacterized protein</fullName>
    </submittedName>
</protein>
<name>A0A1G9PQ49_9GAMM</name>
<sequence>MTAESPPPLGPDSVLAIRREGGLAHFPGLAKPRRIRCAEYSEGQRRWLARMLAEAAAHDTSEALSGADRRVFRLDIDEEHDATRVSTVWTLILAEEQAPSALVSLWQGGQVEEDDDTGEHID</sequence>
<evidence type="ECO:0000313" key="1">
    <source>
        <dbReference type="EMBL" id="SDM00844.1"/>
    </source>
</evidence>
<proteinExistence type="predicted"/>
<dbReference type="EMBL" id="FNGI01000010">
    <property type="protein sequence ID" value="SDM00844.1"/>
    <property type="molecule type" value="Genomic_DNA"/>
</dbReference>
<organism evidence="1 2">
    <name type="scientific">Modicisalibacter muralis</name>
    <dbReference type="NCBI Taxonomy" id="119000"/>
    <lineage>
        <taxon>Bacteria</taxon>
        <taxon>Pseudomonadati</taxon>
        <taxon>Pseudomonadota</taxon>
        <taxon>Gammaproteobacteria</taxon>
        <taxon>Oceanospirillales</taxon>
        <taxon>Halomonadaceae</taxon>
        <taxon>Modicisalibacter</taxon>
    </lineage>
</organism>
<dbReference type="STRING" id="119000.SAMN05661010_03083"/>
<dbReference type="RefSeq" id="WP_089730165.1">
    <property type="nucleotide sequence ID" value="NZ_FNGI01000010.1"/>
</dbReference>
<dbReference type="InterPro" id="IPR049457">
    <property type="entry name" value="Emfourin"/>
</dbReference>
<accession>A0A1G9PQ49</accession>
<gene>
    <name evidence="1" type="ORF">SAMN05661010_03083</name>
</gene>
<dbReference type="Proteomes" id="UP000198654">
    <property type="component" value="Unassembled WGS sequence"/>
</dbReference>